<accession>A0ABQ9WH14</accession>
<organism evidence="1 2">
    <name type="scientific">Saguinus oedipus</name>
    <name type="common">Cotton-top tamarin</name>
    <name type="synonym">Oedipomidas oedipus</name>
    <dbReference type="NCBI Taxonomy" id="9490"/>
    <lineage>
        <taxon>Eukaryota</taxon>
        <taxon>Metazoa</taxon>
        <taxon>Chordata</taxon>
        <taxon>Craniata</taxon>
        <taxon>Vertebrata</taxon>
        <taxon>Euteleostomi</taxon>
        <taxon>Mammalia</taxon>
        <taxon>Eutheria</taxon>
        <taxon>Euarchontoglires</taxon>
        <taxon>Primates</taxon>
        <taxon>Haplorrhini</taxon>
        <taxon>Platyrrhini</taxon>
        <taxon>Cebidae</taxon>
        <taxon>Callitrichinae</taxon>
        <taxon>Saguinus</taxon>
    </lineage>
</organism>
<name>A0ABQ9WH14_SAGOE</name>
<evidence type="ECO:0000313" key="1">
    <source>
        <dbReference type="EMBL" id="KAK2119617.1"/>
    </source>
</evidence>
<sequence>MPGAGRGAFAVGMGMVPCKGQARAIRVQSPSPRMHPARAALCAQAVGAGQLPPKGLWRLWALLG</sequence>
<proteinExistence type="predicted"/>
<dbReference type="EMBL" id="JASSZA010000001">
    <property type="protein sequence ID" value="KAK2119617.1"/>
    <property type="molecule type" value="Genomic_DNA"/>
</dbReference>
<keyword evidence="2" id="KW-1185">Reference proteome</keyword>
<dbReference type="Proteomes" id="UP001266305">
    <property type="component" value="Unassembled WGS sequence"/>
</dbReference>
<evidence type="ECO:0000313" key="2">
    <source>
        <dbReference type="Proteomes" id="UP001266305"/>
    </source>
</evidence>
<comment type="caution">
    <text evidence="1">The sequence shown here is derived from an EMBL/GenBank/DDBJ whole genome shotgun (WGS) entry which is preliminary data.</text>
</comment>
<reference evidence="1 2" key="1">
    <citation type="submission" date="2023-05" db="EMBL/GenBank/DDBJ databases">
        <title>B98-5 Cell Line De Novo Hybrid Assembly: An Optical Mapping Approach.</title>
        <authorList>
            <person name="Kananen K."/>
            <person name="Auerbach J.A."/>
            <person name="Kautto E."/>
            <person name="Blachly J.S."/>
        </authorList>
    </citation>
    <scope>NUCLEOTIDE SEQUENCE [LARGE SCALE GENOMIC DNA]</scope>
    <source>
        <strain evidence="1">B95-8</strain>
        <tissue evidence="1">Cell line</tissue>
    </source>
</reference>
<protein>
    <submittedName>
        <fullName evidence="1">Uncharacterized protein</fullName>
    </submittedName>
</protein>
<gene>
    <name evidence="1" type="ORF">P7K49_001003</name>
</gene>